<feature type="coiled-coil region" evidence="9">
    <location>
        <begin position="114"/>
        <end position="144"/>
    </location>
</feature>
<gene>
    <name evidence="12" type="ORF">M409DRAFT_22633</name>
</gene>
<dbReference type="GO" id="GO:0000976">
    <property type="term" value="F:transcription cis-regulatory region binding"/>
    <property type="evidence" value="ECO:0007669"/>
    <property type="project" value="InterPro"/>
</dbReference>
<dbReference type="RefSeq" id="XP_033668093.1">
    <property type="nucleotide sequence ID" value="XM_033806424.1"/>
</dbReference>
<feature type="compositionally biased region" description="Basic and acidic residues" evidence="10">
    <location>
        <begin position="570"/>
        <end position="591"/>
    </location>
</feature>
<feature type="region of interest" description="Disordered" evidence="10">
    <location>
        <begin position="163"/>
        <end position="215"/>
    </location>
</feature>
<keyword evidence="5" id="KW-0238">DNA-binding</keyword>
<feature type="compositionally biased region" description="Basic and acidic residues" evidence="10">
    <location>
        <begin position="89"/>
        <end position="99"/>
    </location>
</feature>
<feature type="region of interest" description="Disordered" evidence="10">
    <location>
        <begin position="1"/>
        <end position="114"/>
    </location>
</feature>
<dbReference type="AlphaFoldDB" id="A0A6A6CIZ8"/>
<evidence type="ECO:0000256" key="2">
    <source>
        <dbReference type="ARBA" id="ARBA00004123"/>
    </source>
</evidence>
<dbReference type="InterPro" id="IPR050936">
    <property type="entry name" value="AP-1-like"/>
</dbReference>
<keyword evidence="4" id="KW-0805">Transcription regulation</keyword>
<feature type="region of interest" description="Disordered" evidence="10">
    <location>
        <begin position="443"/>
        <end position="528"/>
    </location>
</feature>
<evidence type="ECO:0000313" key="13">
    <source>
        <dbReference type="Proteomes" id="UP000799537"/>
    </source>
</evidence>
<comment type="subcellular location">
    <subcellularLocation>
        <location evidence="2">Nucleus</location>
    </subcellularLocation>
</comment>
<dbReference type="InterPro" id="IPR004827">
    <property type="entry name" value="bZIP"/>
</dbReference>
<reference evidence="12" key="1">
    <citation type="journal article" date="2020" name="Stud. Mycol.">
        <title>101 Dothideomycetes genomes: a test case for predicting lifestyles and emergence of pathogens.</title>
        <authorList>
            <person name="Haridas S."/>
            <person name="Albert R."/>
            <person name="Binder M."/>
            <person name="Bloem J."/>
            <person name="Labutti K."/>
            <person name="Salamov A."/>
            <person name="Andreopoulos B."/>
            <person name="Baker S."/>
            <person name="Barry K."/>
            <person name="Bills G."/>
            <person name="Bluhm B."/>
            <person name="Cannon C."/>
            <person name="Castanera R."/>
            <person name="Culley D."/>
            <person name="Daum C."/>
            <person name="Ezra D."/>
            <person name="Gonzalez J."/>
            <person name="Henrissat B."/>
            <person name="Kuo A."/>
            <person name="Liang C."/>
            <person name="Lipzen A."/>
            <person name="Lutzoni F."/>
            <person name="Magnuson J."/>
            <person name="Mondo S."/>
            <person name="Nolan M."/>
            <person name="Ohm R."/>
            <person name="Pangilinan J."/>
            <person name="Park H.-J."/>
            <person name="Ramirez L."/>
            <person name="Alfaro M."/>
            <person name="Sun H."/>
            <person name="Tritt A."/>
            <person name="Yoshinaga Y."/>
            <person name="Zwiers L.-H."/>
            <person name="Turgeon B."/>
            <person name="Goodwin S."/>
            <person name="Spatafora J."/>
            <person name="Crous P."/>
            <person name="Grigoriev I."/>
        </authorList>
    </citation>
    <scope>NUCLEOTIDE SEQUENCE</scope>
    <source>
        <strain evidence="12">ATCC 36951</strain>
    </source>
</reference>
<dbReference type="Pfam" id="PF00170">
    <property type="entry name" value="bZIP_1"/>
    <property type="match status" value="1"/>
</dbReference>
<dbReference type="PANTHER" id="PTHR40621:SF11">
    <property type="entry name" value="TRANSCRIPTION FACTOR KAPC-RELATED"/>
    <property type="match status" value="1"/>
</dbReference>
<evidence type="ECO:0000256" key="1">
    <source>
        <dbReference type="ARBA" id="ARBA00004049"/>
    </source>
</evidence>
<dbReference type="GO" id="GO:0001228">
    <property type="term" value="F:DNA-binding transcription activator activity, RNA polymerase II-specific"/>
    <property type="evidence" value="ECO:0007669"/>
    <property type="project" value="TreeGrafter"/>
</dbReference>
<proteinExistence type="inferred from homology"/>
<evidence type="ECO:0000313" key="12">
    <source>
        <dbReference type="EMBL" id="KAF2167204.1"/>
    </source>
</evidence>
<feature type="region of interest" description="Disordered" evidence="10">
    <location>
        <begin position="228"/>
        <end position="256"/>
    </location>
</feature>
<keyword evidence="7" id="KW-0539">Nucleus</keyword>
<comment type="similarity">
    <text evidence="3">Belongs to the bZIP family.</text>
</comment>
<evidence type="ECO:0000256" key="5">
    <source>
        <dbReference type="ARBA" id="ARBA00023125"/>
    </source>
</evidence>
<accession>A0A6A6CIZ8</accession>
<feature type="compositionally biased region" description="Low complexity" evidence="10">
    <location>
        <begin position="102"/>
        <end position="112"/>
    </location>
</feature>
<dbReference type="InterPro" id="IPR046347">
    <property type="entry name" value="bZIP_sf"/>
</dbReference>
<dbReference type="PANTHER" id="PTHR40621">
    <property type="entry name" value="TRANSCRIPTION FACTOR KAPC-RELATED"/>
    <property type="match status" value="1"/>
</dbReference>
<dbReference type="SMART" id="SM00338">
    <property type="entry name" value="BRLZ"/>
    <property type="match status" value="1"/>
</dbReference>
<comment type="function">
    <text evidence="1">Putative transcription factor.</text>
</comment>
<feature type="domain" description="BZIP" evidence="11">
    <location>
        <begin position="101"/>
        <end position="116"/>
    </location>
</feature>
<dbReference type="SUPFAM" id="SSF57959">
    <property type="entry name" value="Leucine zipper domain"/>
    <property type="match status" value="1"/>
</dbReference>
<feature type="compositionally biased region" description="Pro residues" evidence="10">
    <location>
        <begin position="29"/>
        <end position="41"/>
    </location>
</feature>
<evidence type="ECO:0000256" key="10">
    <source>
        <dbReference type="SAM" id="MobiDB-lite"/>
    </source>
</evidence>
<dbReference type="Gene3D" id="1.20.5.170">
    <property type="match status" value="1"/>
</dbReference>
<evidence type="ECO:0000256" key="6">
    <source>
        <dbReference type="ARBA" id="ARBA00023163"/>
    </source>
</evidence>
<feature type="compositionally biased region" description="Basic and acidic residues" evidence="10">
    <location>
        <begin position="483"/>
        <end position="509"/>
    </location>
</feature>
<evidence type="ECO:0000259" key="11">
    <source>
        <dbReference type="PROSITE" id="PS00036"/>
    </source>
</evidence>
<evidence type="ECO:0000256" key="9">
    <source>
        <dbReference type="SAM" id="Coils"/>
    </source>
</evidence>
<dbReference type="Proteomes" id="UP000799537">
    <property type="component" value="Unassembled WGS sequence"/>
</dbReference>
<evidence type="ECO:0000256" key="4">
    <source>
        <dbReference type="ARBA" id="ARBA00023015"/>
    </source>
</evidence>
<feature type="compositionally biased region" description="Acidic residues" evidence="10">
    <location>
        <begin position="517"/>
        <end position="526"/>
    </location>
</feature>
<dbReference type="OrthoDB" id="2593073at2759"/>
<keyword evidence="13" id="KW-1185">Reference proteome</keyword>
<name>A0A6A6CIZ8_ZASCE</name>
<organism evidence="12 13">
    <name type="scientific">Zasmidium cellare ATCC 36951</name>
    <dbReference type="NCBI Taxonomy" id="1080233"/>
    <lineage>
        <taxon>Eukaryota</taxon>
        <taxon>Fungi</taxon>
        <taxon>Dikarya</taxon>
        <taxon>Ascomycota</taxon>
        <taxon>Pezizomycotina</taxon>
        <taxon>Dothideomycetes</taxon>
        <taxon>Dothideomycetidae</taxon>
        <taxon>Mycosphaerellales</taxon>
        <taxon>Mycosphaerellaceae</taxon>
        <taxon>Zasmidium</taxon>
    </lineage>
</organism>
<keyword evidence="6" id="KW-0804">Transcription</keyword>
<evidence type="ECO:0000256" key="8">
    <source>
        <dbReference type="ARBA" id="ARBA00044067"/>
    </source>
</evidence>
<dbReference type="EMBL" id="ML993594">
    <property type="protein sequence ID" value="KAF2167204.1"/>
    <property type="molecule type" value="Genomic_DNA"/>
</dbReference>
<keyword evidence="9" id="KW-0175">Coiled coil</keyword>
<dbReference type="GO" id="GO:0090575">
    <property type="term" value="C:RNA polymerase II transcription regulator complex"/>
    <property type="evidence" value="ECO:0007669"/>
    <property type="project" value="TreeGrafter"/>
</dbReference>
<feature type="region of interest" description="Disordered" evidence="10">
    <location>
        <begin position="542"/>
        <end position="598"/>
    </location>
</feature>
<evidence type="ECO:0000256" key="7">
    <source>
        <dbReference type="ARBA" id="ARBA00023242"/>
    </source>
</evidence>
<evidence type="ECO:0000256" key="3">
    <source>
        <dbReference type="ARBA" id="ARBA00007163"/>
    </source>
</evidence>
<sequence>MQHARAQESGPIEMSLREHLLAASGSGSAPPPYPPTAAPPHPGHDQGQYPPSESASPHDQHLDPNVTGQQLPYAMSGDSSAVDDGLGPDSRKGKRELSTSKRAAQNRAAQRAFRQRKEGYIKKLEEQVKEFQNMESNYKALQNENYQLREYILNLQSRLLENQSDFPPAPSHINLSSGPPPPAAAAAESSYGPEQQLRREMDQRPPPPAPVVAREDPIHRDGLSQLQAAAAHAQPVQSPYGLGGEYPSSRPRPEEAFTDIAPPRTVFTRMSLLGGINKKLTNGVTGVTFNQDAFDEAHARPLKLSEVDYEDSTPEYLTDEEWSNLTEGGPRAHDQVDARDAFKVTESPAVAVKHLGIKLTQTAVEKAAVAADVGQEYAKFALKYIAAEVRRRSALSETGADPFHPQAPRDVGLITNSKAMMDAMRAVKERFPLLQDLEAAYKTGRKASKEERRARGPAYKTRGTQQRQDDARPQKISTSSKLSNDERPHTDLAVHDGKTVDSAHQHSNSEETTLQDCSDDDYDGDIDIDKQEDGFYAELSSKLHLHKATTDREDEKNAMSPDDEDEQALEAEREDTKIDENKNDDYHEQKDPYQLADIEIERDYGEYFGQG</sequence>
<dbReference type="GeneID" id="54559696"/>
<dbReference type="PROSITE" id="PS00036">
    <property type="entry name" value="BZIP_BASIC"/>
    <property type="match status" value="1"/>
</dbReference>
<protein>
    <recommendedName>
        <fullName evidence="8">Putative transcription factor kapC</fullName>
    </recommendedName>
</protein>
<feature type="compositionally biased region" description="Basic and acidic residues" evidence="10">
    <location>
        <begin position="548"/>
        <end position="557"/>
    </location>
</feature>